<dbReference type="RefSeq" id="WP_057745359.1">
    <property type="nucleotide sequence ID" value="NZ_BJLU01000004.1"/>
</dbReference>
<proteinExistence type="predicted"/>
<dbReference type="OrthoDB" id="2042927at2"/>
<evidence type="ECO:0000313" key="1">
    <source>
        <dbReference type="EMBL" id="KRN46509.1"/>
    </source>
</evidence>
<dbReference type="Proteomes" id="UP000254621">
    <property type="component" value="Unassembled WGS sequence"/>
</dbReference>
<dbReference type="Pfam" id="PF15432">
    <property type="entry name" value="Sec-ASP3"/>
    <property type="match status" value="1"/>
</dbReference>
<reference evidence="2 4" key="2">
    <citation type="submission" date="2018-06" db="EMBL/GenBank/DDBJ databases">
        <authorList>
            <consortium name="Pathogen Informatics"/>
            <person name="Doyle S."/>
        </authorList>
    </citation>
    <scope>NUCLEOTIDE SEQUENCE [LARGE SCALE GENOMIC DNA]</scope>
    <source>
        <strain evidence="2 4">NCTC13645</strain>
    </source>
</reference>
<dbReference type="STRING" id="1629.IV50_GL000786"/>
<dbReference type="GO" id="GO:0015031">
    <property type="term" value="P:protein transport"/>
    <property type="evidence" value="ECO:0007669"/>
    <property type="project" value="InterPro"/>
</dbReference>
<evidence type="ECO:0000313" key="2">
    <source>
        <dbReference type="EMBL" id="SUP52709.1"/>
    </source>
</evidence>
<evidence type="ECO:0000313" key="3">
    <source>
        <dbReference type="Proteomes" id="UP000051992"/>
    </source>
</evidence>
<evidence type="ECO:0000313" key="4">
    <source>
        <dbReference type="Proteomes" id="UP000254621"/>
    </source>
</evidence>
<keyword evidence="3" id="KW-1185">Reference proteome</keyword>
<dbReference type="EMBL" id="UHIV01000001">
    <property type="protein sequence ID" value="SUP52709.1"/>
    <property type="molecule type" value="Genomic_DNA"/>
</dbReference>
<dbReference type="Proteomes" id="UP000051992">
    <property type="component" value="Unassembled WGS sequence"/>
</dbReference>
<dbReference type="PATRIC" id="fig|1629.5.peg.791"/>
<dbReference type="AlphaFoldDB" id="A0A0R2HAK3"/>
<dbReference type="EMBL" id="JQBM01000002">
    <property type="protein sequence ID" value="KRN46509.1"/>
    <property type="molecule type" value="Genomic_DNA"/>
</dbReference>
<name>A0A0R2HAK3_WEIVI</name>
<protein>
    <submittedName>
        <fullName evidence="2">Orf3</fullName>
    </submittedName>
</protein>
<accession>A0A0R2HAK3</accession>
<sequence length="262" mass="29334">MQPVYILKWDQLSAHAFTYGADITYPDVTTVAYANSLQPSGKPIYTWENLSAQQASDAGIRQSVVMPILEPDHTYHVQANLTATPVNSVGISVDFLDYEGHVMERIVQTTSSFDFTFPYDAIDYRISIVKFNNEELQFDSILLAESDLFTTMTFETDPAIDAVVAKNRELSQSGQTATVLLKKVNYPVDTMYIDARFDEAVYLGMTASMLADKERLKSYFEQVQATAQMADLSISDVEVTGIGMGTDAAVKLFRDKWQNHKD</sequence>
<dbReference type="NCBIfam" id="TIGR03711">
    <property type="entry name" value="acc_sec_asp3"/>
    <property type="match status" value="1"/>
</dbReference>
<gene>
    <name evidence="2" type="primary">asp3</name>
    <name evidence="1" type="ORF">IV50_GL000786</name>
    <name evidence="2" type="ORF">NCTC13645_00608</name>
</gene>
<reference evidence="1 3" key="1">
    <citation type="journal article" date="2015" name="Genome Announc.">
        <title>Expanding the biotechnology potential of lactobacilli through comparative genomics of 213 strains and associated genera.</title>
        <authorList>
            <person name="Sun Z."/>
            <person name="Harris H.M."/>
            <person name="McCann A."/>
            <person name="Guo C."/>
            <person name="Argimon S."/>
            <person name="Zhang W."/>
            <person name="Yang X."/>
            <person name="Jeffery I.B."/>
            <person name="Cooney J.C."/>
            <person name="Kagawa T.F."/>
            <person name="Liu W."/>
            <person name="Song Y."/>
            <person name="Salvetti E."/>
            <person name="Wrobel A."/>
            <person name="Rasinkangas P."/>
            <person name="Parkhill J."/>
            <person name="Rea M.C."/>
            <person name="O'Sullivan O."/>
            <person name="Ritari J."/>
            <person name="Douillard F.P."/>
            <person name="Paul Ross R."/>
            <person name="Yang R."/>
            <person name="Briner A.E."/>
            <person name="Felis G.E."/>
            <person name="de Vos W.M."/>
            <person name="Barrangou R."/>
            <person name="Klaenhammer T.R."/>
            <person name="Caufield P.W."/>
            <person name="Cui Y."/>
            <person name="Zhang H."/>
            <person name="O'Toole P.W."/>
        </authorList>
    </citation>
    <scope>NUCLEOTIDE SEQUENCE [LARGE SCALE GENOMIC DNA]</scope>
    <source>
        <strain evidence="1 3">DSM 20410</strain>
    </source>
</reference>
<organism evidence="1 3">
    <name type="scientific">Weissella viridescens</name>
    <name type="common">Lactobacillus viridescens</name>
    <dbReference type="NCBI Taxonomy" id="1629"/>
    <lineage>
        <taxon>Bacteria</taxon>
        <taxon>Bacillati</taxon>
        <taxon>Bacillota</taxon>
        <taxon>Bacilli</taxon>
        <taxon>Lactobacillales</taxon>
        <taxon>Lactobacillaceae</taxon>
        <taxon>Weissella</taxon>
    </lineage>
</organism>
<dbReference type="InterPro" id="IPR022259">
    <property type="entry name" value="Acessory_Sec_prot_Asp3"/>
</dbReference>